<keyword evidence="3 5" id="KW-0732">Signal</keyword>
<comment type="subcellular location">
    <subcellularLocation>
        <location evidence="1">Secreted</location>
    </subcellularLocation>
</comment>
<evidence type="ECO:0000256" key="3">
    <source>
        <dbReference type="ARBA" id="ARBA00022729"/>
    </source>
</evidence>
<evidence type="ECO:0000313" key="7">
    <source>
        <dbReference type="EMBL" id="SET16759.1"/>
    </source>
</evidence>
<dbReference type="Proteomes" id="UP000321514">
    <property type="component" value="Unassembled WGS sequence"/>
</dbReference>
<evidence type="ECO:0000256" key="5">
    <source>
        <dbReference type="SAM" id="SignalP"/>
    </source>
</evidence>
<evidence type="ECO:0000256" key="2">
    <source>
        <dbReference type="ARBA" id="ARBA00022525"/>
    </source>
</evidence>
<keyword evidence="2" id="KW-0964">Secreted</keyword>
<dbReference type="PROSITE" id="PS51257">
    <property type="entry name" value="PROKAR_LIPOPROTEIN"/>
    <property type="match status" value="1"/>
</dbReference>
<gene>
    <name evidence="6" type="ORF">MFU01_01830</name>
    <name evidence="7" type="ORF">SAMN05443572_1011309</name>
</gene>
<dbReference type="Proteomes" id="UP000183760">
    <property type="component" value="Unassembled WGS sequence"/>
</dbReference>
<keyword evidence="4" id="KW-0106">Calcium</keyword>
<dbReference type="STRING" id="1334629.MFUL124B02_07455"/>
<organism evidence="6 9">
    <name type="scientific">Myxococcus fulvus</name>
    <dbReference type="NCBI Taxonomy" id="33"/>
    <lineage>
        <taxon>Bacteria</taxon>
        <taxon>Pseudomonadati</taxon>
        <taxon>Myxococcota</taxon>
        <taxon>Myxococcia</taxon>
        <taxon>Myxococcales</taxon>
        <taxon>Cystobacterineae</taxon>
        <taxon>Myxococcaceae</taxon>
        <taxon>Myxococcus</taxon>
    </lineage>
</organism>
<name>A0A511ST90_MYXFU</name>
<evidence type="ECO:0000313" key="9">
    <source>
        <dbReference type="Proteomes" id="UP000321514"/>
    </source>
</evidence>
<reference evidence="6 9" key="2">
    <citation type="submission" date="2019-07" db="EMBL/GenBank/DDBJ databases">
        <title>Whole genome shotgun sequence of Myxococcus fulvus NBRC 100333.</title>
        <authorList>
            <person name="Hosoyama A."/>
            <person name="Uohara A."/>
            <person name="Ohji S."/>
            <person name="Ichikawa N."/>
        </authorList>
    </citation>
    <scope>NUCLEOTIDE SEQUENCE [LARGE SCALE GENOMIC DNA]</scope>
    <source>
        <strain evidence="6 9">NBRC 100333</strain>
    </source>
</reference>
<evidence type="ECO:0008006" key="10">
    <source>
        <dbReference type="Google" id="ProtNLM"/>
    </source>
</evidence>
<feature type="signal peptide" evidence="5">
    <location>
        <begin position="1"/>
        <end position="22"/>
    </location>
</feature>
<dbReference type="AlphaFoldDB" id="A0A511ST90"/>
<dbReference type="PANTHER" id="PTHR37467">
    <property type="entry name" value="EXPORTED CALCIUM-BINDING GLYCOPROTEIN-RELATED"/>
    <property type="match status" value="1"/>
</dbReference>
<protein>
    <recommendedName>
        <fullName evidence="10">Lipoprotein</fullName>
    </recommendedName>
</protein>
<dbReference type="PANTHER" id="PTHR37467:SF1">
    <property type="entry name" value="EXPORTED CALCIUM-BINDING GLYCOPROTEIN"/>
    <property type="match status" value="1"/>
</dbReference>
<dbReference type="EMBL" id="FOIB01000001">
    <property type="protein sequence ID" value="SET16759.1"/>
    <property type="molecule type" value="Genomic_DNA"/>
</dbReference>
<dbReference type="InterPro" id="IPR059100">
    <property type="entry name" value="TSP3_bac"/>
</dbReference>
<dbReference type="RefSeq" id="WP_074949722.1">
    <property type="nucleotide sequence ID" value="NZ_BJXR01000006.1"/>
</dbReference>
<evidence type="ECO:0000313" key="8">
    <source>
        <dbReference type="Proteomes" id="UP000183760"/>
    </source>
</evidence>
<evidence type="ECO:0000256" key="1">
    <source>
        <dbReference type="ARBA" id="ARBA00004613"/>
    </source>
</evidence>
<dbReference type="InterPro" id="IPR018247">
    <property type="entry name" value="EF_Hand_1_Ca_BS"/>
</dbReference>
<dbReference type="PROSITE" id="PS00018">
    <property type="entry name" value="EF_HAND_1"/>
    <property type="match status" value="1"/>
</dbReference>
<evidence type="ECO:0000256" key="4">
    <source>
        <dbReference type="ARBA" id="ARBA00022837"/>
    </source>
</evidence>
<keyword evidence="8" id="KW-1185">Reference proteome</keyword>
<dbReference type="InterPro" id="IPR053180">
    <property type="entry name" value="Ca-binding_acidic-repeat"/>
</dbReference>
<proteinExistence type="predicted"/>
<dbReference type="Pfam" id="PF18884">
    <property type="entry name" value="TSP3_bac"/>
    <property type="match status" value="2"/>
</dbReference>
<evidence type="ECO:0000313" key="6">
    <source>
        <dbReference type="EMBL" id="GEN05146.1"/>
    </source>
</evidence>
<reference evidence="7 8" key="1">
    <citation type="submission" date="2016-10" db="EMBL/GenBank/DDBJ databases">
        <authorList>
            <person name="Varghese N."/>
            <person name="Submissions S."/>
        </authorList>
    </citation>
    <scope>NUCLEOTIDE SEQUENCE [LARGE SCALE GENOMIC DNA]</scope>
    <source>
        <strain evidence="7 8">DSM 16525</strain>
    </source>
</reference>
<sequence length="529" mass="55942">MRPLPRSAWPLLPILLLSCSDAGLYAIDGRGANGGDRANFSGKVCVPLAGGEAFPTKVLFALQGGEGVETEIVGYATDGLATLSSRFSGPFVKFGLVAYHSVATGILGGFSDAADFQAALPRFATYQETGPVSIRSSLRLAKTLLAGDMQTSCRGEVARTRYVVVVVVRSQDTSCANPAFNIGLDATCNALTDKVACSQCELTAVTGEIKALAQQYGAGEVVVQPIYVRDVADPNTRAHVAAIAHAGGTQPVETDAAGLSPTLSGIQYAARTNTLKLKRFLAFNRNVVVRAGQVLVDSDGDGLPDVDEVALGTDPTVVDTDQDGLMDGIEVRVGLDPLVPDIINGCNLSLDEDGDRLNTCEERVLGTNPCIGDSDGDTIPDLVEVLSQTNPLVPEDLLDSDRDGITNVAEIEAHGDPLSADLDFHRERAYGYDLVESEPTVDGRTCYDSRVENITLVRTLARPHPLVPGELIPAGTNEIYLYLQAGRDNDPRGAGIGSLLIQSIQYDEKEGRTPSGTLPLDPEAFILGT</sequence>
<feature type="chain" id="PRO_5022717781" description="Lipoprotein" evidence="5">
    <location>
        <begin position="23"/>
        <end position="529"/>
    </location>
</feature>
<comment type="caution">
    <text evidence="6">The sequence shown here is derived from an EMBL/GenBank/DDBJ whole genome shotgun (WGS) entry which is preliminary data.</text>
</comment>
<dbReference type="EMBL" id="BJXR01000006">
    <property type="protein sequence ID" value="GEN05146.1"/>
    <property type="molecule type" value="Genomic_DNA"/>
</dbReference>
<accession>A0A511ST90</accession>